<sequence>MYQAFRGPNGRLEHLEVTYHTQSGHNVVFMDDIEPLFPGIDPPCVSKSSAQDDDYSIVTDVQATLEALTIHGASAASVLSDAATVSTLTGGATTFISPRFNRSCRGNFSRLHSEMTKNSVLQSQIFGIQRAAETMVKRDIGEPQQRTVHDAAAGVGSIGVCMVLPKEEEDSIEKLGRGFRNAFVKQFKLYFLCEKSSSINNSNSATNIGSNTDSGGAKLKYEPRRITIATHLTEFFEKYGTYVLIPLQMLKYGVTHHRIVTSHRHVKWVCLDHYRQNYRSKTTKELRDVVKSNGGQYDEHTGRVIVKDLRDLKDAIQHSNVVHLKHTGGGGQGPFLDVLNRAASEVGAYHSTPWQQARSAALPINPRIFPATG</sequence>
<organism evidence="1 2">
    <name type="scientific">Linnemannia hyalina</name>
    <dbReference type="NCBI Taxonomy" id="64524"/>
    <lineage>
        <taxon>Eukaryota</taxon>
        <taxon>Fungi</taxon>
        <taxon>Fungi incertae sedis</taxon>
        <taxon>Mucoromycota</taxon>
        <taxon>Mortierellomycotina</taxon>
        <taxon>Mortierellomycetes</taxon>
        <taxon>Mortierellales</taxon>
        <taxon>Mortierellaceae</taxon>
        <taxon>Linnemannia</taxon>
    </lineage>
</organism>
<protein>
    <submittedName>
        <fullName evidence="1">Uncharacterized protein</fullName>
    </submittedName>
</protein>
<gene>
    <name evidence="1" type="ORF">KI688_010630</name>
</gene>
<reference evidence="1" key="1">
    <citation type="submission" date="2021-06" db="EMBL/GenBank/DDBJ databases">
        <title>Genome Sequence of Mortierella hyaline Strain SCG-10, a Cold-Adapted, Nitrate-Reducing Fungus Isolated from Soil in Minnesota, USA.</title>
        <authorList>
            <person name="Aldossari N."/>
        </authorList>
    </citation>
    <scope>NUCLEOTIDE SEQUENCE</scope>
    <source>
        <strain evidence="1">SCG-10</strain>
    </source>
</reference>
<accession>A0A9P7XXF6</accession>
<comment type="caution">
    <text evidence="1">The sequence shown here is derived from an EMBL/GenBank/DDBJ whole genome shotgun (WGS) entry which is preliminary data.</text>
</comment>
<name>A0A9P7XXF6_9FUNG</name>
<evidence type="ECO:0000313" key="1">
    <source>
        <dbReference type="EMBL" id="KAG9068362.1"/>
    </source>
</evidence>
<proteinExistence type="predicted"/>
<dbReference type="Proteomes" id="UP000707451">
    <property type="component" value="Unassembled WGS sequence"/>
</dbReference>
<dbReference type="AlphaFoldDB" id="A0A9P7XXF6"/>
<evidence type="ECO:0000313" key="2">
    <source>
        <dbReference type="Proteomes" id="UP000707451"/>
    </source>
</evidence>
<keyword evidence="2" id="KW-1185">Reference proteome</keyword>
<dbReference type="EMBL" id="JAHRHY010000006">
    <property type="protein sequence ID" value="KAG9068362.1"/>
    <property type="molecule type" value="Genomic_DNA"/>
</dbReference>